<keyword evidence="2" id="KW-0489">Methyltransferase</keyword>
<name>A0A4P9Z2L0_9FUNG</name>
<evidence type="ECO:0000313" key="2">
    <source>
        <dbReference type="EMBL" id="RKP26021.1"/>
    </source>
</evidence>
<dbReference type="AlphaFoldDB" id="A0A4P9Z2L0"/>
<keyword evidence="2" id="KW-0808">Transferase</keyword>
<feature type="compositionally biased region" description="Low complexity" evidence="1">
    <location>
        <begin position="21"/>
        <end position="31"/>
    </location>
</feature>
<dbReference type="GO" id="GO:0008168">
    <property type="term" value="F:methyltransferase activity"/>
    <property type="evidence" value="ECO:0007669"/>
    <property type="project" value="UniProtKB-KW"/>
</dbReference>
<protein>
    <submittedName>
        <fullName evidence="2">S-adenosyl-L-methionine-dependent methyltransferase</fullName>
    </submittedName>
</protein>
<feature type="region of interest" description="Disordered" evidence="1">
    <location>
        <begin position="1"/>
        <end position="46"/>
    </location>
</feature>
<dbReference type="PANTHER" id="PTHR43591">
    <property type="entry name" value="METHYLTRANSFERASE"/>
    <property type="match status" value="1"/>
</dbReference>
<dbReference type="Gene3D" id="3.40.50.150">
    <property type="entry name" value="Vaccinia Virus protein VP39"/>
    <property type="match status" value="1"/>
</dbReference>
<accession>A0A4P9Z2L0</accession>
<reference evidence="3" key="1">
    <citation type="journal article" date="2018" name="Nat. Microbiol.">
        <title>Leveraging single-cell genomics to expand the fungal tree of life.</title>
        <authorList>
            <person name="Ahrendt S.R."/>
            <person name="Quandt C.A."/>
            <person name="Ciobanu D."/>
            <person name="Clum A."/>
            <person name="Salamov A."/>
            <person name="Andreopoulos B."/>
            <person name="Cheng J.F."/>
            <person name="Woyke T."/>
            <person name="Pelin A."/>
            <person name="Henrissat B."/>
            <person name="Reynolds N.K."/>
            <person name="Benny G.L."/>
            <person name="Smith M.E."/>
            <person name="James T.Y."/>
            <person name="Grigoriev I.V."/>
        </authorList>
    </citation>
    <scope>NUCLEOTIDE SEQUENCE [LARGE SCALE GENOMIC DNA]</scope>
    <source>
        <strain evidence="3">Benny S71-1</strain>
    </source>
</reference>
<dbReference type="EMBL" id="KZ989538">
    <property type="protein sequence ID" value="RKP26021.1"/>
    <property type="molecule type" value="Genomic_DNA"/>
</dbReference>
<sequence>MGGVLSHSLKAKRQHADFSARSDGSNSSSGNRRYESASFQNSRGRRYHNDKDVPYFLPNDDIEFDRLDAQHYMLHELIKSNHLCRLENPHNMLDVGAGTGTWAMEMAAEFPDTHVVGIDISPIQPSTVRPPNVEFDTMNVLEGIRYENNSFAYVHLRLLCGAVPKPYWPTLIWDMARVCVPGGVVEVCETDGAFRNAGPIAAKFNRWISTVCASANIYPDEVWNVPRMMEEAGLQVAQEQYYELPIGSWHGRLGELGFRNLIGAVSGFRHKIVELCDETEANIDATFEQLHEEINAYQCYWRIGVFVGRK</sequence>
<keyword evidence="3" id="KW-1185">Reference proteome</keyword>
<dbReference type="InterPro" id="IPR029063">
    <property type="entry name" value="SAM-dependent_MTases_sf"/>
</dbReference>
<dbReference type="Proteomes" id="UP000278143">
    <property type="component" value="Unassembled WGS sequence"/>
</dbReference>
<dbReference type="SUPFAM" id="SSF53335">
    <property type="entry name" value="S-adenosyl-L-methionine-dependent methyltransferases"/>
    <property type="match status" value="1"/>
</dbReference>
<dbReference type="Pfam" id="PF13489">
    <property type="entry name" value="Methyltransf_23"/>
    <property type="match status" value="1"/>
</dbReference>
<proteinExistence type="predicted"/>
<evidence type="ECO:0000256" key="1">
    <source>
        <dbReference type="SAM" id="MobiDB-lite"/>
    </source>
</evidence>
<dbReference type="CDD" id="cd02440">
    <property type="entry name" value="AdoMet_MTases"/>
    <property type="match status" value="1"/>
</dbReference>
<gene>
    <name evidence="2" type="ORF">SYNPS1DRAFT_22126</name>
</gene>
<dbReference type="OrthoDB" id="2013972at2759"/>
<evidence type="ECO:0000313" key="3">
    <source>
        <dbReference type="Proteomes" id="UP000278143"/>
    </source>
</evidence>
<dbReference type="GO" id="GO:0032259">
    <property type="term" value="P:methylation"/>
    <property type="evidence" value="ECO:0007669"/>
    <property type="project" value="UniProtKB-KW"/>
</dbReference>
<organism evidence="2 3">
    <name type="scientific">Syncephalis pseudoplumigaleata</name>
    <dbReference type="NCBI Taxonomy" id="1712513"/>
    <lineage>
        <taxon>Eukaryota</taxon>
        <taxon>Fungi</taxon>
        <taxon>Fungi incertae sedis</taxon>
        <taxon>Zoopagomycota</taxon>
        <taxon>Zoopagomycotina</taxon>
        <taxon>Zoopagomycetes</taxon>
        <taxon>Zoopagales</taxon>
        <taxon>Piptocephalidaceae</taxon>
        <taxon>Syncephalis</taxon>
    </lineage>
</organism>